<reference evidence="3 4" key="1">
    <citation type="submission" date="2020-07" db="EMBL/GenBank/DDBJ databases">
        <title>Sequencing the genomes of 1000 actinobacteria strains.</title>
        <authorList>
            <person name="Klenk H.-P."/>
        </authorList>
    </citation>
    <scope>NUCLEOTIDE SEQUENCE [LARGE SCALE GENOMIC DNA]</scope>
    <source>
        <strain evidence="3 4">DSM 15475</strain>
    </source>
</reference>
<feature type="compositionally biased region" description="Gly residues" evidence="1">
    <location>
        <begin position="187"/>
        <end position="196"/>
    </location>
</feature>
<keyword evidence="2" id="KW-0812">Transmembrane</keyword>
<keyword evidence="2" id="KW-1133">Transmembrane helix</keyword>
<feature type="region of interest" description="Disordered" evidence="1">
    <location>
        <begin position="131"/>
        <end position="222"/>
    </location>
</feature>
<feature type="compositionally biased region" description="Basic and acidic residues" evidence="1">
    <location>
        <begin position="150"/>
        <end position="169"/>
    </location>
</feature>
<comment type="caution">
    <text evidence="3">The sequence shown here is derived from an EMBL/GenBank/DDBJ whole genome shotgun (WGS) entry which is preliminary data.</text>
</comment>
<evidence type="ECO:0000256" key="1">
    <source>
        <dbReference type="SAM" id="MobiDB-lite"/>
    </source>
</evidence>
<protein>
    <submittedName>
        <fullName evidence="3">Uncharacterized protein</fullName>
    </submittedName>
</protein>
<sequence length="222" mass="22387">MTTTPDAAAKRAVAGRALLILAALAAAAAAGASIAQLGDAGSEHLLNEAWRGFGLVVFAGLFALVAWRPTGYPGVLELAFLHKLGLALLAWSQLDTADGAWATLIIDGLLALALLVAYVLLGSHRAWRRARPADAAADVPATKGSGATGSDRKITGRKSRDSGPRESLEATKPLPADTADPARGAGRPTGEGTGEGDGGDTHPQGPGGAGPGGIPRPPRSSR</sequence>
<proteinExistence type="predicted"/>
<evidence type="ECO:0000313" key="4">
    <source>
        <dbReference type="Proteomes" id="UP000535437"/>
    </source>
</evidence>
<evidence type="ECO:0000313" key="3">
    <source>
        <dbReference type="EMBL" id="NYJ78276.1"/>
    </source>
</evidence>
<dbReference type="AlphaFoldDB" id="A0A7Z0K937"/>
<keyword evidence="4" id="KW-1185">Reference proteome</keyword>
<organism evidence="3 4">
    <name type="scientific">Nesterenkonia xinjiangensis</name>
    <dbReference type="NCBI Taxonomy" id="225327"/>
    <lineage>
        <taxon>Bacteria</taxon>
        <taxon>Bacillati</taxon>
        <taxon>Actinomycetota</taxon>
        <taxon>Actinomycetes</taxon>
        <taxon>Micrococcales</taxon>
        <taxon>Micrococcaceae</taxon>
        <taxon>Nesterenkonia</taxon>
    </lineage>
</organism>
<name>A0A7Z0K937_9MICC</name>
<keyword evidence="2" id="KW-0472">Membrane</keyword>
<dbReference type="EMBL" id="JACCFY010000001">
    <property type="protein sequence ID" value="NYJ78276.1"/>
    <property type="molecule type" value="Genomic_DNA"/>
</dbReference>
<feature type="transmembrane region" description="Helical" evidence="2">
    <location>
        <begin position="74"/>
        <end position="94"/>
    </location>
</feature>
<accession>A0A7Z0K937</accession>
<feature type="transmembrane region" description="Helical" evidence="2">
    <location>
        <begin position="100"/>
        <end position="121"/>
    </location>
</feature>
<dbReference type="Proteomes" id="UP000535437">
    <property type="component" value="Unassembled WGS sequence"/>
</dbReference>
<gene>
    <name evidence="3" type="ORF">HNR09_001687</name>
</gene>
<feature type="transmembrane region" description="Helical" evidence="2">
    <location>
        <begin position="50"/>
        <end position="67"/>
    </location>
</feature>
<evidence type="ECO:0000256" key="2">
    <source>
        <dbReference type="SAM" id="Phobius"/>
    </source>
</evidence>
<dbReference type="RefSeq" id="WP_179541641.1">
    <property type="nucleotide sequence ID" value="NZ_BAAALL010000002.1"/>
</dbReference>